<evidence type="ECO:0000313" key="10">
    <source>
        <dbReference type="Proteomes" id="UP000549913"/>
    </source>
</evidence>
<sequence length="497" mass="52705">MSARTLPARPNPFNRSATLAGRIRDGMREFSENSPSRFAILIFAVLILIFTILFSLPIAATDGKMTPLADALFTAVSVICVTGLSTVDMATHWSAFGHTIVYIGVQIGALGVLTLASILGLAISRKLGLRARLIAASDTNPLRMHHGPVAEGQAVRLGEIGSLLATVAISALVIEALLAALLFPRMLIDGIPVGEAVWHSFYYSAMAFTNTGFAPNAEGLAPFADDYFFLGVLMLGVVLGAIGFPVIYTLSRSLRAWGIRRRTGRVHGTETRVRWSVHVKLTIVTSLLLIVVGAALYIALEFDNPKTFGQLDAGDTVFQSFFLSVMTRSGGFSTISIPDLNGSSLLVTDMLMFIGGGSASTAGGIKVTTLAVLFLAAFAEARGVHDMESFGRRIPSDVLRLGVSVVLWGATTVAVSSILILQISKASLDFVLFDVISAFATSGLTTGLTASLPDAGVYIMAATMFMGRVGTVTLAAALAASQRQQLYKRPEERPIVG</sequence>
<dbReference type="GO" id="GO:0008324">
    <property type="term" value="F:monoatomic cation transmembrane transporter activity"/>
    <property type="evidence" value="ECO:0007669"/>
    <property type="project" value="InterPro"/>
</dbReference>
<organism evidence="9 10">
    <name type="scientific">Herbiconiux flava</name>
    <dbReference type="NCBI Taxonomy" id="881268"/>
    <lineage>
        <taxon>Bacteria</taxon>
        <taxon>Bacillati</taxon>
        <taxon>Actinomycetota</taxon>
        <taxon>Actinomycetes</taxon>
        <taxon>Micrococcales</taxon>
        <taxon>Microbacteriaceae</taxon>
        <taxon>Herbiconiux</taxon>
    </lineage>
</organism>
<dbReference type="AlphaFoldDB" id="A0A852SMG5"/>
<comment type="subcellular location">
    <subcellularLocation>
        <location evidence="1">Cell membrane</location>
        <topology evidence="1">Multi-pass membrane protein</topology>
    </subcellularLocation>
</comment>
<dbReference type="EMBL" id="JACCBM010000001">
    <property type="protein sequence ID" value="NYD70004.1"/>
    <property type="molecule type" value="Genomic_DNA"/>
</dbReference>
<accession>A0A852SMG5</accession>
<protein>
    <submittedName>
        <fullName evidence="9">Trk-type K+ transport system membrane component</fullName>
    </submittedName>
</protein>
<dbReference type="InterPro" id="IPR003445">
    <property type="entry name" value="Cat_transpt"/>
</dbReference>
<keyword evidence="6" id="KW-0406">Ion transport</keyword>
<keyword evidence="7 8" id="KW-0472">Membrane</keyword>
<evidence type="ECO:0000256" key="1">
    <source>
        <dbReference type="ARBA" id="ARBA00004651"/>
    </source>
</evidence>
<dbReference type="GO" id="GO:0005886">
    <property type="term" value="C:plasma membrane"/>
    <property type="evidence" value="ECO:0007669"/>
    <property type="project" value="UniProtKB-SubCell"/>
</dbReference>
<dbReference type="Proteomes" id="UP000549913">
    <property type="component" value="Unassembled WGS sequence"/>
</dbReference>
<comment type="caution">
    <text evidence="9">The sequence shown here is derived from an EMBL/GenBank/DDBJ whole genome shotgun (WGS) entry which is preliminary data.</text>
</comment>
<gene>
    <name evidence="9" type="ORF">BJ984_001162</name>
</gene>
<keyword evidence="5 8" id="KW-1133">Transmembrane helix</keyword>
<evidence type="ECO:0000256" key="4">
    <source>
        <dbReference type="ARBA" id="ARBA00022692"/>
    </source>
</evidence>
<evidence type="ECO:0000256" key="7">
    <source>
        <dbReference type="ARBA" id="ARBA00023136"/>
    </source>
</evidence>
<evidence type="ECO:0000256" key="2">
    <source>
        <dbReference type="ARBA" id="ARBA00022448"/>
    </source>
</evidence>
<keyword evidence="10" id="KW-1185">Reference proteome</keyword>
<feature type="transmembrane region" description="Helical" evidence="8">
    <location>
        <begin position="99"/>
        <end position="123"/>
    </location>
</feature>
<dbReference type="PANTHER" id="PTHR32024:SF1">
    <property type="entry name" value="KTR SYSTEM POTASSIUM UPTAKE PROTEIN B"/>
    <property type="match status" value="1"/>
</dbReference>
<name>A0A852SMG5_9MICO</name>
<keyword evidence="3" id="KW-1003">Cell membrane</keyword>
<feature type="transmembrane region" description="Helical" evidence="8">
    <location>
        <begin position="38"/>
        <end position="56"/>
    </location>
</feature>
<evidence type="ECO:0000256" key="3">
    <source>
        <dbReference type="ARBA" id="ARBA00022475"/>
    </source>
</evidence>
<keyword evidence="2" id="KW-0813">Transport</keyword>
<keyword evidence="4 8" id="KW-0812">Transmembrane</keyword>
<evidence type="ECO:0000313" key="9">
    <source>
        <dbReference type="EMBL" id="NYD70004.1"/>
    </source>
</evidence>
<feature type="transmembrane region" description="Helical" evidence="8">
    <location>
        <begin position="163"/>
        <end position="183"/>
    </location>
</feature>
<feature type="transmembrane region" description="Helical" evidence="8">
    <location>
        <begin position="350"/>
        <end position="378"/>
    </location>
</feature>
<dbReference type="Pfam" id="PF02386">
    <property type="entry name" value="TrkH"/>
    <property type="match status" value="1"/>
</dbReference>
<evidence type="ECO:0000256" key="8">
    <source>
        <dbReference type="SAM" id="Phobius"/>
    </source>
</evidence>
<evidence type="ECO:0000256" key="6">
    <source>
        <dbReference type="ARBA" id="ARBA00023065"/>
    </source>
</evidence>
<feature type="transmembrane region" description="Helical" evidence="8">
    <location>
        <begin position="458"/>
        <end position="480"/>
    </location>
</feature>
<feature type="transmembrane region" description="Helical" evidence="8">
    <location>
        <begin position="281"/>
        <end position="300"/>
    </location>
</feature>
<dbReference type="PANTHER" id="PTHR32024">
    <property type="entry name" value="TRK SYSTEM POTASSIUM UPTAKE PROTEIN TRKG-RELATED"/>
    <property type="match status" value="1"/>
</dbReference>
<evidence type="ECO:0000256" key="5">
    <source>
        <dbReference type="ARBA" id="ARBA00022989"/>
    </source>
</evidence>
<proteinExistence type="predicted"/>
<reference evidence="9 10" key="1">
    <citation type="submission" date="2020-07" db="EMBL/GenBank/DDBJ databases">
        <title>Sequencing the genomes of 1000 actinobacteria strains.</title>
        <authorList>
            <person name="Klenk H.-P."/>
        </authorList>
    </citation>
    <scope>NUCLEOTIDE SEQUENCE [LARGE SCALE GENOMIC DNA]</scope>
    <source>
        <strain evidence="9 10">DSM 26474</strain>
    </source>
</reference>
<feature type="transmembrane region" description="Helical" evidence="8">
    <location>
        <begin position="227"/>
        <end position="251"/>
    </location>
</feature>
<feature type="transmembrane region" description="Helical" evidence="8">
    <location>
        <begin position="398"/>
        <end position="421"/>
    </location>
</feature>
<dbReference type="GO" id="GO:0030001">
    <property type="term" value="P:metal ion transport"/>
    <property type="evidence" value="ECO:0007669"/>
    <property type="project" value="UniProtKB-ARBA"/>
</dbReference>